<evidence type="ECO:0000256" key="2">
    <source>
        <dbReference type="ARBA" id="ARBA00022679"/>
    </source>
</evidence>
<reference evidence="6 7" key="1">
    <citation type="journal article" date="2021" name="Elife">
        <title>Chloroplast acquisition without the gene transfer in kleptoplastic sea slugs, Plakobranchus ocellatus.</title>
        <authorList>
            <person name="Maeda T."/>
            <person name="Takahashi S."/>
            <person name="Yoshida T."/>
            <person name="Shimamura S."/>
            <person name="Takaki Y."/>
            <person name="Nagai Y."/>
            <person name="Toyoda A."/>
            <person name="Suzuki Y."/>
            <person name="Arimoto A."/>
            <person name="Ishii H."/>
            <person name="Satoh N."/>
            <person name="Nishiyama T."/>
            <person name="Hasebe M."/>
            <person name="Maruyama T."/>
            <person name="Minagawa J."/>
            <person name="Obokata J."/>
            <person name="Shigenobu S."/>
        </authorList>
    </citation>
    <scope>NUCLEOTIDE SEQUENCE [LARGE SCALE GENOMIC DNA]</scope>
</reference>
<feature type="compositionally biased region" description="Basic and acidic residues" evidence="4">
    <location>
        <begin position="167"/>
        <end position="179"/>
    </location>
</feature>
<evidence type="ECO:0000256" key="3">
    <source>
        <dbReference type="ARBA" id="ARBA00022777"/>
    </source>
</evidence>
<dbReference type="InterPro" id="IPR011009">
    <property type="entry name" value="Kinase-like_dom_sf"/>
</dbReference>
<dbReference type="GO" id="GO:0004674">
    <property type="term" value="F:protein serine/threonine kinase activity"/>
    <property type="evidence" value="ECO:0007669"/>
    <property type="project" value="UniProtKB-KW"/>
</dbReference>
<comment type="caution">
    <text evidence="6">The sequence shown here is derived from an EMBL/GenBank/DDBJ whole genome shotgun (WGS) entry which is preliminary data.</text>
</comment>
<dbReference type="Proteomes" id="UP000735302">
    <property type="component" value="Unassembled WGS sequence"/>
</dbReference>
<dbReference type="PROSITE" id="PS51158">
    <property type="entry name" value="ALPHA_KINASE"/>
    <property type="match status" value="1"/>
</dbReference>
<evidence type="ECO:0000313" key="6">
    <source>
        <dbReference type="EMBL" id="GFN89849.1"/>
    </source>
</evidence>
<protein>
    <submittedName>
        <fullName evidence="6">Alpha-protein kinase vwka</fullName>
    </submittedName>
</protein>
<gene>
    <name evidence="6" type="ORF">PoB_001635500</name>
</gene>
<keyword evidence="1" id="KW-0723">Serine/threonine-protein kinase</keyword>
<evidence type="ECO:0000256" key="4">
    <source>
        <dbReference type="SAM" id="MobiDB-lite"/>
    </source>
</evidence>
<keyword evidence="3 6" id="KW-0418">Kinase</keyword>
<sequence>MPFLSLDTLGSSPDENGNRHRLSIDALRSKVKNNVTVYEAMAFSYSKLFDPRDRNLVIAKFPKKQDSHSWAQCELEKSELARSMASKFKDYVQHTMATTLASRCVRETEINFLKIQTASLDSTSIVDRKRKKGECFVFEDVLEGFTNFMDGHGEAVACSRRGRRSRRETISKSDGRGRSEPISIPAAIERCVPSAPPAEFDSPPSYEESELSEVERVLASYLATTAASSQDSSSNNGGQSHLATLAARVERRLSELRLNSARTVPDINNNSRETDDDIFDDSDVSYPVLQAFVHFVFCQTHGQAIVCGLKGTQCERGFTMTTPVFHSLRREFGCRDGGESAVRAVIANHRCSRLCHHLPEMFTMLRRASR</sequence>
<keyword evidence="2" id="KW-0808">Transferase</keyword>
<evidence type="ECO:0000259" key="5">
    <source>
        <dbReference type="PROSITE" id="PS51158"/>
    </source>
</evidence>
<dbReference type="SUPFAM" id="SSF56112">
    <property type="entry name" value="Protein kinase-like (PK-like)"/>
    <property type="match status" value="1"/>
</dbReference>
<evidence type="ECO:0000313" key="7">
    <source>
        <dbReference type="Proteomes" id="UP000735302"/>
    </source>
</evidence>
<name>A0AAV3Z3W7_9GAST</name>
<dbReference type="EMBL" id="BLXT01001968">
    <property type="protein sequence ID" value="GFN89849.1"/>
    <property type="molecule type" value="Genomic_DNA"/>
</dbReference>
<dbReference type="AlphaFoldDB" id="A0AAV3Z3W7"/>
<dbReference type="Gene3D" id="3.20.200.10">
    <property type="entry name" value="MHCK/EF2 kinase"/>
    <property type="match status" value="1"/>
</dbReference>
<dbReference type="Pfam" id="PF02816">
    <property type="entry name" value="Alpha_kinase"/>
    <property type="match status" value="1"/>
</dbReference>
<feature type="domain" description="Alpha-type protein kinase" evidence="5">
    <location>
        <begin position="1"/>
        <end position="368"/>
    </location>
</feature>
<keyword evidence="7" id="KW-1185">Reference proteome</keyword>
<dbReference type="InterPro" id="IPR004166">
    <property type="entry name" value="a-kinase_dom"/>
</dbReference>
<evidence type="ECO:0000256" key="1">
    <source>
        <dbReference type="ARBA" id="ARBA00022527"/>
    </source>
</evidence>
<feature type="region of interest" description="Disordered" evidence="4">
    <location>
        <begin position="160"/>
        <end position="186"/>
    </location>
</feature>
<organism evidence="6 7">
    <name type="scientific">Plakobranchus ocellatus</name>
    <dbReference type="NCBI Taxonomy" id="259542"/>
    <lineage>
        <taxon>Eukaryota</taxon>
        <taxon>Metazoa</taxon>
        <taxon>Spiralia</taxon>
        <taxon>Lophotrochozoa</taxon>
        <taxon>Mollusca</taxon>
        <taxon>Gastropoda</taxon>
        <taxon>Heterobranchia</taxon>
        <taxon>Euthyneura</taxon>
        <taxon>Panpulmonata</taxon>
        <taxon>Sacoglossa</taxon>
        <taxon>Placobranchoidea</taxon>
        <taxon>Plakobranchidae</taxon>
        <taxon>Plakobranchus</taxon>
    </lineage>
</organism>
<accession>A0AAV3Z3W7</accession>
<dbReference type="GO" id="GO:0005524">
    <property type="term" value="F:ATP binding"/>
    <property type="evidence" value="ECO:0007669"/>
    <property type="project" value="InterPro"/>
</dbReference>
<proteinExistence type="predicted"/>